<evidence type="ECO:0000256" key="5">
    <source>
        <dbReference type="ARBA" id="ARBA00022857"/>
    </source>
</evidence>
<dbReference type="GO" id="GO:0046655">
    <property type="term" value="P:folic acid metabolic process"/>
    <property type="evidence" value="ECO:0007669"/>
    <property type="project" value="TreeGrafter"/>
</dbReference>
<dbReference type="GO" id="GO:0046654">
    <property type="term" value="P:tetrahydrofolate biosynthetic process"/>
    <property type="evidence" value="ECO:0007669"/>
    <property type="project" value="UniProtKB-UniPathway"/>
</dbReference>
<dbReference type="UniPathway" id="UPA00077">
    <property type="reaction ID" value="UER00158"/>
</dbReference>
<keyword evidence="4" id="KW-0554">One-carbon metabolism</keyword>
<dbReference type="CDD" id="cd00209">
    <property type="entry name" value="DHFR"/>
    <property type="match status" value="1"/>
</dbReference>
<evidence type="ECO:0000259" key="7">
    <source>
        <dbReference type="PROSITE" id="PS51330"/>
    </source>
</evidence>
<dbReference type="PANTHER" id="PTHR48069:SF3">
    <property type="entry name" value="DIHYDROFOLATE REDUCTASE"/>
    <property type="match status" value="1"/>
</dbReference>
<gene>
    <name evidence="8" type="ORF">A3H86_00990</name>
</gene>
<dbReference type="GO" id="GO:0050661">
    <property type="term" value="F:NADP binding"/>
    <property type="evidence" value="ECO:0007669"/>
    <property type="project" value="InterPro"/>
</dbReference>
<evidence type="ECO:0000256" key="1">
    <source>
        <dbReference type="ARBA" id="ARBA00004903"/>
    </source>
</evidence>
<dbReference type="PROSITE" id="PS51330">
    <property type="entry name" value="DHFR_2"/>
    <property type="match status" value="1"/>
</dbReference>
<proteinExistence type="inferred from homology"/>
<dbReference type="GO" id="GO:0006730">
    <property type="term" value="P:one-carbon metabolic process"/>
    <property type="evidence" value="ECO:0007669"/>
    <property type="project" value="UniProtKB-KW"/>
</dbReference>
<dbReference type="InterPro" id="IPR024072">
    <property type="entry name" value="DHFR-like_dom_sf"/>
</dbReference>
<dbReference type="Gene3D" id="3.40.430.10">
    <property type="entry name" value="Dihydrofolate Reductase, subunit A"/>
    <property type="match status" value="1"/>
</dbReference>
<evidence type="ECO:0000256" key="6">
    <source>
        <dbReference type="ARBA" id="ARBA00023002"/>
    </source>
</evidence>
<accession>A0A1F7JR05</accession>
<dbReference type="GO" id="GO:0046452">
    <property type="term" value="P:dihydrofolate metabolic process"/>
    <property type="evidence" value="ECO:0007669"/>
    <property type="project" value="TreeGrafter"/>
</dbReference>
<organism evidence="8 9">
    <name type="scientific">Candidatus Roizmanbacteria bacterium RIFCSPLOWO2_02_FULL_41_9</name>
    <dbReference type="NCBI Taxonomy" id="1802077"/>
    <lineage>
        <taxon>Bacteria</taxon>
        <taxon>Candidatus Roizmaniibacteriota</taxon>
    </lineage>
</organism>
<keyword evidence="6" id="KW-0560">Oxidoreductase</keyword>
<dbReference type="AlphaFoldDB" id="A0A1F7JR05"/>
<dbReference type="Proteomes" id="UP000178039">
    <property type="component" value="Unassembled WGS sequence"/>
</dbReference>
<dbReference type="GO" id="GO:0005829">
    <property type="term" value="C:cytosol"/>
    <property type="evidence" value="ECO:0007669"/>
    <property type="project" value="TreeGrafter"/>
</dbReference>
<dbReference type="SUPFAM" id="SSF53597">
    <property type="entry name" value="Dihydrofolate reductase-like"/>
    <property type="match status" value="1"/>
</dbReference>
<evidence type="ECO:0000256" key="3">
    <source>
        <dbReference type="ARBA" id="ARBA00012856"/>
    </source>
</evidence>
<evidence type="ECO:0000256" key="2">
    <source>
        <dbReference type="ARBA" id="ARBA00009539"/>
    </source>
</evidence>
<name>A0A1F7JR05_9BACT</name>
<evidence type="ECO:0000256" key="4">
    <source>
        <dbReference type="ARBA" id="ARBA00022563"/>
    </source>
</evidence>
<evidence type="ECO:0000313" key="9">
    <source>
        <dbReference type="Proteomes" id="UP000178039"/>
    </source>
</evidence>
<comment type="pathway">
    <text evidence="1">Cofactor biosynthesis; tetrahydrofolate biosynthesis; 5,6,7,8-tetrahydrofolate from 7,8-dihydrofolate: step 1/1.</text>
</comment>
<sequence length="120" mass="13443">MGRKTFESIGQPLPGRTNIVVTHDRNFHAQGLIVVHSLQEAIKSAFAKATADKKEIFIIGGASIYAQALPLADKLYLTIIHTTVKDADAFFPDYSVFTKKISEEHRESNGYRYSFLVLTR</sequence>
<protein>
    <recommendedName>
        <fullName evidence="3">dihydrofolate reductase</fullName>
        <ecNumber evidence="3">1.5.1.3</ecNumber>
    </recommendedName>
</protein>
<reference evidence="8 9" key="1">
    <citation type="journal article" date="2016" name="Nat. Commun.">
        <title>Thousands of microbial genomes shed light on interconnected biogeochemical processes in an aquifer system.</title>
        <authorList>
            <person name="Anantharaman K."/>
            <person name="Brown C.T."/>
            <person name="Hug L.A."/>
            <person name="Sharon I."/>
            <person name="Castelle C.J."/>
            <person name="Probst A.J."/>
            <person name="Thomas B.C."/>
            <person name="Singh A."/>
            <person name="Wilkins M.J."/>
            <person name="Karaoz U."/>
            <person name="Brodie E.L."/>
            <person name="Williams K.H."/>
            <person name="Hubbard S.S."/>
            <person name="Banfield J.F."/>
        </authorList>
    </citation>
    <scope>NUCLEOTIDE SEQUENCE [LARGE SCALE GENOMIC DNA]</scope>
</reference>
<dbReference type="PANTHER" id="PTHR48069">
    <property type="entry name" value="DIHYDROFOLATE REDUCTASE"/>
    <property type="match status" value="1"/>
</dbReference>
<dbReference type="GO" id="GO:0004146">
    <property type="term" value="F:dihydrofolate reductase activity"/>
    <property type="evidence" value="ECO:0007669"/>
    <property type="project" value="UniProtKB-EC"/>
</dbReference>
<evidence type="ECO:0000313" key="8">
    <source>
        <dbReference type="EMBL" id="OGK58036.1"/>
    </source>
</evidence>
<comment type="caution">
    <text evidence="8">The sequence shown here is derived from an EMBL/GenBank/DDBJ whole genome shotgun (WGS) entry which is preliminary data.</text>
</comment>
<dbReference type="Pfam" id="PF00186">
    <property type="entry name" value="DHFR_1"/>
    <property type="match status" value="1"/>
</dbReference>
<dbReference type="InterPro" id="IPR012259">
    <property type="entry name" value="DHFR"/>
</dbReference>
<comment type="similarity">
    <text evidence="2">Belongs to the dihydrofolate reductase family.</text>
</comment>
<dbReference type="EC" id="1.5.1.3" evidence="3"/>
<dbReference type="InterPro" id="IPR001796">
    <property type="entry name" value="DHFR_dom"/>
</dbReference>
<feature type="domain" description="DHFR" evidence="7">
    <location>
        <begin position="1"/>
        <end position="120"/>
    </location>
</feature>
<keyword evidence="5" id="KW-0521">NADP</keyword>
<dbReference type="EMBL" id="MGBB01000033">
    <property type="protein sequence ID" value="OGK58036.1"/>
    <property type="molecule type" value="Genomic_DNA"/>
</dbReference>